<evidence type="ECO:0000313" key="1">
    <source>
        <dbReference type="EMBL" id="KRV48634.1"/>
    </source>
</evidence>
<dbReference type="GO" id="GO:0003677">
    <property type="term" value="F:DNA binding"/>
    <property type="evidence" value="ECO:0007669"/>
    <property type="project" value="InterPro"/>
</dbReference>
<comment type="caution">
    <text evidence="1">The sequence shown here is derived from an EMBL/GenBank/DDBJ whole genome shotgun (WGS) entry which is preliminary data.</text>
</comment>
<protein>
    <recommendedName>
        <fullName evidence="3">Transcriptional regulator</fullName>
    </recommendedName>
</protein>
<dbReference type="Proteomes" id="UP000050867">
    <property type="component" value="Unassembled WGS sequence"/>
</dbReference>
<dbReference type="STRING" id="76728.AQ490_24155"/>
<evidence type="ECO:0008006" key="3">
    <source>
        <dbReference type="Google" id="ProtNLM"/>
    </source>
</evidence>
<dbReference type="CDD" id="cd00093">
    <property type="entry name" value="HTH_XRE"/>
    <property type="match status" value="1"/>
</dbReference>
<accession>A0A0T6LR87</accession>
<reference evidence="1 2" key="1">
    <citation type="submission" date="2015-10" db="EMBL/GenBank/DDBJ databases">
        <title>Draft genome sequence of pyrrolomycin-producing Streptomyces vitaminophilus.</title>
        <authorList>
            <person name="Graham D.E."/>
            <person name="Mahan K.M."/>
            <person name="Klingeman D.M."/>
            <person name="Hettich R.L."/>
            <person name="Parry R.J."/>
        </authorList>
    </citation>
    <scope>NUCLEOTIDE SEQUENCE [LARGE SCALE GENOMIC DNA]</scope>
    <source>
        <strain evidence="1 2">ATCC 31673</strain>
    </source>
</reference>
<dbReference type="InterPro" id="IPR010982">
    <property type="entry name" value="Lambda_DNA-bd_dom_sf"/>
</dbReference>
<dbReference type="eggNOG" id="COG3903">
    <property type="taxonomic scope" value="Bacteria"/>
</dbReference>
<organism evidence="1 2">
    <name type="scientific">Wenjunlia vitaminophila</name>
    <name type="common">Streptomyces vitaminophilus</name>
    <dbReference type="NCBI Taxonomy" id="76728"/>
    <lineage>
        <taxon>Bacteria</taxon>
        <taxon>Bacillati</taxon>
        <taxon>Actinomycetota</taxon>
        <taxon>Actinomycetes</taxon>
        <taxon>Kitasatosporales</taxon>
        <taxon>Streptomycetaceae</taxon>
        <taxon>Wenjunlia</taxon>
    </lineage>
</organism>
<gene>
    <name evidence="1" type="ORF">AQ490_24155</name>
</gene>
<keyword evidence="2" id="KW-1185">Reference proteome</keyword>
<dbReference type="EMBL" id="LLZU01000020">
    <property type="protein sequence ID" value="KRV48634.1"/>
    <property type="molecule type" value="Genomic_DNA"/>
</dbReference>
<name>A0A0T6LR87_WENVI</name>
<dbReference type="InterPro" id="IPR011990">
    <property type="entry name" value="TPR-like_helical_dom_sf"/>
</dbReference>
<dbReference type="Gene3D" id="1.10.260.40">
    <property type="entry name" value="lambda repressor-like DNA-binding domains"/>
    <property type="match status" value="1"/>
</dbReference>
<dbReference type="OrthoDB" id="3213425at2"/>
<dbReference type="InterPro" id="IPR001387">
    <property type="entry name" value="Cro/C1-type_HTH"/>
</dbReference>
<evidence type="ECO:0000313" key="2">
    <source>
        <dbReference type="Proteomes" id="UP000050867"/>
    </source>
</evidence>
<dbReference type="SUPFAM" id="SSF48452">
    <property type="entry name" value="TPR-like"/>
    <property type="match status" value="1"/>
</dbReference>
<dbReference type="RefSeq" id="WP_018383871.1">
    <property type="nucleotide sequence ID" value="NZ_LLZU01000020.1"/>
</dbReference>
<sequence length="484" mass="51162">MNDAFPQESPHPLAHVRRSRGWSYQDLARVVAENARALGVPMAARREKIWRWEHWGVVPEPDSQRALARALGVPPRELRDRPWPHWLPVPGSVPSGLPWTAAGSVAALRTLLADGWAAEDTREQPLVTGQALREAIADWAAAAPVARQVNGHLADAVADGATVAWLEAGVLGLRRLDDRLGGAAVRHRVEADLRIVADLLHRGARDRSVDGRLFAVAADLAQLGGWAAADTGRPAAAQRLFLTGLRVAHAARDRSLAANLLAGLSLEAVLSGRPRDALAAADAAASAAGGAAGRLRAMVETRRARALALLNDEPGCRRALERAEALLGSAHTDPGPPWLYWFDAAELAAQSGLALLELGLAHQARGLLERALRVQDRSLTRDRGLYLARAGLACVRVGDVEGAAAHAAEAGRLVARCPSSPRVTAALSALEGELATSVRGVARPVAGAALDRVRAGSLEPGLTTPVGRPLILNRAKPDNPPQAR</sequence>
<dbReference type="AlphaFoldDB" id="A0A0T6LR87"/>
<proteinExistence type="predicted"/>